<evidence type="ECO:0000313" key="1">
    <source>
        <dbReference type="EMBL" id="CAH1802664.1"/>
    </source>
</evidence>
<proteinExistence type="predicted"/>
<gene>
    <name evidence="1" type="ORF">OFUS_LOCUS26315</name>
</gene>
<protein>
    <submittedName>
        <fullName evidence="1">Uncharacterized protein</fullName>
    </submittedName>
</protein>
<evidence type="ECO:0000313" key="2">
    <source>
        <dbReference type="Proteomes" id="UP000749559"/>
    </source>
</evidence>
<dbReference type="EMBL" id="CAIIXF020000013">
    <property type="protein sequence ID" value="CAH1802664.1"/>
    <property type="molecule type" value="Genomic_DNA"/>
</dbReference>
<accession>A0A8J1XWM5</accession>
<dbReference type="AlphaFoldDB" id="A0A8J1XWM5"/>
<reference evidence="1" key="1">
    <citation type="submission" date="2022-03" db="EMBL/GenBank/DDBJ databases">
        <authorList>
            <person name="Martin C."/>
        </authorList>
    </citation>
    <scope>NUCLEOTIDE SEQUENCE</scope>
</reference>
<name>A0A8J1XWM5_OWEFU</name>
<dbReference type="Proteomes" id="UP000749559">
    <property type="component" value="Unassembled WGS sequence"/>
</dbReference>
<keyword evidence="2" id="KW-1185">Reference proteome</keyword>
<organism evidence="1 2">
    <name type="scientific">Owenia fusiformis</name>
    <name type="common">Polychaete worm</name>
    <dbReference type="NCBI Taxonomy" id="6347"/>
    <lineage>
        <taxon>Eukaryota</taxon>
        <taxon>Metazoa</taxon>
        <taxon>Spiralia</taxon>
        <taxon>Lophotrochozoa</taxon>
        <taxon>Annelida</taxon>
        <taxon>Polychaeta</taxon>
        <taxon>Sedentaria</taxon>
        <taxon>Canalipalpata</taxon>
        <taxon>Sabellida</taxon>
        <taxon>Oweniida</taxon>
        <taxon>Oweniidae</taxon>
        <taxon>Owenia</taxon>
    </lineage>
</organism>
<sequence>MTKLNMIGNSQMEIAYVQIINEMCLSEYGITGETKDSACIQLTMEKQFVNGKLDHIIDESNNFVLHINLIGNNSIDKQHIILLINSQLGDVQRNTNVNYDHSKMSSKSDIRTFGTHTHDHNNHTFVKTLLFVRKL</sequence>
<comment type="caution">
    <text evidence="1">The sequence shown here is derived from an EMBL/GenBank/DDBJ whole genome shotgun (WGS) entry which is preliminary data.</text>
</comment>